<gene>
    <name evidence="2" type="ORF">A2U01_0014100</name>
</gene>
<sequence length="401" mass="46043">MLKDENGHWIEDIGQLQRMANEFYIKLFSEDNIQREWHQTAITYPVIANDVMEKLAAPITQEEVRNAVFNMHPWKAPGPDGFPAGFYQKSWEIVGGAVWSFVDKVWRNPSVLSEVNHTDICLIPKITHPEYVKQFRPISLCNTNYKIVSKVVVERLKGCVANLVSPFQTGFVPGRNIHENIVVAKEMMHSMHRMNGKRGFFAIKVDLAKAYDKISWEFIWRVLVEIKFPEVLINVIMHSITSVWTNVKWNGARAEYFKPQRGIRQGDPISPYLFVLCMDKLSHLILHAVEEGKWNGIKAGRNGPVVSHLMFADDLLLFGEANEKQMHCVIDTLNQFCGMSGQEVSRDKTSILFSRNVERSMRSRLLHISSYKETNRFGNYLGVPLTGGAPKRSDFQYILDQ</sequence>
<dbReference type="PANTHER" id="PTHR31635:SF196">
    <property type="entry name" value="REVERSE TRANSCRIPTASE DOMAIN-CONTAINING PROTEIN-RELATED"/>
    <property type="match status" value="1"/>
</dbReference>
<evidence type="ECO:0000313" key="3">
    <source>
        <dbReference type="Proteomes" id="UP000265520"/>
    </source>
</evidence>
<dbReference type="SUPFAM" id="SSF56672">
    <property type="entry name" value="DNA/RNA polymerases"/>
    <property type="match status" value="1"/>
</dbReference>
<dbReference type="CDD" id="cd01650">
    <property type="entry name" value="RT_nLTR_like"/>
    <property type="match status" value="1"/>
</dbReference>
<dbReference type="PROSITE" id="PS50878">
    <property type="entry name" value="RT_POL"/>
    <property type="match status" value="1"/>
</dbReference>
<feature type="non-terminal residue" evidence="2">
    <location>
        <position position="401"/>
    </location>
</feature>
<keyword evidence="3" id="KW-1185">Reference proteome</keyword>
<evidence type="ECO:0000313" key="2">
    <source>
        <dbReference type="EMBL" id="MCH93152.1"/>
    </source>
</evidence>
<name>A0A392N0P1_9FABA</name>
<organism evidence="2 3">
    <name type="scientific">Trifolium medium</name>
    <dbReference type="NCBI Taxonomy" id="97028"/>
    <lineage>
        <taxon>Eukaryota</taxon>
        <taxon>Viridiplantae</taxon>
        <taxon>Streptophyta</taxon>
        <taxon>Embryophyta</taxon>
        <taxon>Tracheophyta</taxon>
        <taxon>Spermatophyta</taxon>
        <taxon>Magnoliopsida</taxon>
        <taxon>eudicotyledons</taxon>
        <taxon>Gunneridae</taxon>
        <taxon>Pentapetalae</taxon>
        <taxon>rosids</taxon>
        <taxon>fabids</taxon>
        <taxon>Fabales</taxon>
        <taxon>Fabaceae</taxon>
        <taxon>Papilionoideae</taxon>
        <taxon>50 kb inversion clade</taxon>
        <taxon>NPAAA clade</taxon>
        <taxon>Hologalegina</taxon>
        <taxon>IRL clade</taxon>
        <taxon>Trifolieae</taxon>
        <taxon>Trifolium</taxon>
    </lineage>
</organism>
<protein>
    <submittedName>
        <fullName evidence="2">Putative ribonuclease H protein</fullName>
    </submittedName>
</protein>
<dbReference type="Pfam" id="PF00078">
    <property type="entry name" value="RVT_1"/>
    <property type="match status" value="1"/>
</dbReference>
<dbReference type="InterPro" id="IPR043502">
    <property type="entry name" value="DNA/RNA_pol_sf"/>
</dbReference>
<evidence type="ECO:0000259" key="1">
    <source>
        <dbReference type="PROSITE" id="PS50878"/>
    </source>
</evidence>
<reference evidence="2 3" key="1">
    <citation type="journal article" date="2018" name="Front. Plant Sci.">
        <title>Red Clover (Trifolium pratense) and Zigzag Clover (T. medium) - A Picture of Genomic Similarities and Differences.</title>
        <authorList>
            <person name="Dluhosova J."/>
            <person name="Istvanek J."/>
            <person name="Nedelnik J."/>
            <person name="Repkova J."/>
        </authorList>
    </citation>
    <scope>NUCLEOTIDE SEQUENCE [LARGE SCALE GENOMIC DNA]</scope>
    <source>
        <strain evidence="3">cv. 10/8</strain>
        <tissue evidence="2">Leaf</tissue>
    </source>
</reference>
<accession>A0A392N0P1</accession>
<dbReference type="EMBL" id="LXQA010024285">
    <property type="protein sequence ID" value="MCH93152.1"/>
    <property type="molecule type" value="Genomic_DNA"/>
</dbReference>
<dbReference type="InterPro" id="IPR000477">
    <property type="entry name" value="RT_dom"/>
</dbReference>
<dbReference type="AlphaFoldDB" id="A0A392N0P1"/>
<feature type="domain" description="Reverse transcriptase" evidence="1">
    <location>
        <begin position="104"/>
        <end position="385"/>
    </location>
</feature>
<comment type="caution">
    <text evidence="2">The sequence shown here is derived from an EMBL/GenBank/DDBJ whole genome shotgun (WGS) entry which is preliminary data.</text>
</comment>
<dbReference type="PANTHER" id="PTHR31635">
    <property type="entry name" value="REVERSE TRANSCRIPTASE DOMAIN-CONTAINING PROTEIN-RELATED"/>
    <property type="match status" value="1"/>
</dbReference>
<dbReference type="Proteomes" id="UP000265520">
    <property type="component" value="Unassembled WGS sequence"/>
</dbReference>
<proteinExistence type="predicted"/>